<comment type="subcellular location">
    <subcellularLocation>
        <location evidence="1">Cell membrane</location>
        <topology evidence="1">Multi-pass membrane protein</topology>
    </subcellularLocation>
</comment>
<evidence type="ECO:0000256" key="6">
    <source>
        <dbReference type="ARBA" id="ARBA00023136"/>
    </source>
</evidence>
<dbReference type="RefSeq" id="WP_144913629.1">
    <property type="nucleotide sequence ID" value="NZ_VLLI01000008.1"/>
</dbReference>
<proteinExistence type="predicted"/>
<dbReference type="GO" id="GO:0016887">
    <property type="term" value="F:ATP hydrolysis activity"/>
    <property type="evidence" value="ECO:0007669"/>
    <property type="project" value="InterPro"/>
</dbReference>
<evidence type="ECO:0000313" key="11">
    <source>
        <dbReference type="Proteomes" id="UP000317010"/>
    </source>
</evidence>
<dbReference type="InterPro" id="IPR027417">
    <property type="entry name" value="P-loop_NTPase"/>
</dbReference>
<keyword evidence="4" id="KW-0067">ATP-binding</keyword>
<evidence type="ECO:0000256" key="7">
    <source>
        <dbReference type="SAM" id="Phobius"/>
    </source>
</evidence>
<dbReference type="GO" id="GO:0005524">
    <property type="term" value="F:ATP binding"/>
    <property type="evidence" value="ECO:0007669"/>
    <property type="project" value="UniProtKB-KW"/>
</dbReference>
<comment type="caution">
    <text evidence="10">The sequence shown here is derived from an EMBL/GenBank/DDBJ whole genome shotgun (WGS) entry which is preliminary data.</text>
</comment>
<evidence type="ECO:0000256" key="5">
    <source>
        <dbReference type="ARBA" id="ARBA00022989"/>
    </source>
</evidence>
<evidence type="ECO:0000256" key="3">
    <source>
        <dbReference type="ARBA" id="ARBA00022741"/>
    </source>
</evidence>
<dbReference type="Gene3D" id="1.20.1560.10">
    <property type="entry name" value="ABC transporter type 1, transmembrane domain"/>
    <property type="match status" value="1"/>
</dbReference>
<dbReference type="SUPFAM" id="SSF90123">
    <property type="entry name" value="ABC transporter transmembrane region"/>
    <property type="match status" value="1"/>
</dbReference>
<accession>A0A562TYU6</accession>
<dbReference type="Proteomes" id="UP000317010">
    <property type="component" value="Unassembled WGS sequence"/>
</dbReference>
<keyword evidence="6 7" id="KW-0472">Membrane</keyword>
<dbReference type="PROSITE" id="PS00211">
    <property type="entry name" value="ABC_TRANSPORTER_1"/>
    <property type="match status" value="1"/>
</dbReference>
<dbReference type="InterPro" id="IPR017871">
    <property type="entry name" value="ABC_transporter-like_CS"/>
</dbReference>
<protein>
    <submittedName>
        <fullName evidence="10">ABC-type multidrug transport system fused ATPase/permease subunit</fullName>
    </submittedName>
</protein>
<dbReference type="InterPro" id="IPR011527">
    <property type="entry name" value="ABC1_TM_dom"/>
</dbReference>
<dbReference type="GO" id="GO:0005886">
    <property type="term" value="C:plasma membrane"/>
    <property type="evidence" value="ECO:0007669"/>
    <property type="project" value="UniProtKB-SubCell"/>
</dbReference>
<dbReference type="InterPro" id="IPR039421">
    <property type="entry name" value="Type_1_exporter"/>
</dbReference>
<keyword evidence="2 7" id="KW-0812">Transmembrane</keyword>
<dbReference type="OrthoDB" id="1522160at2"/>
<keyword evidence="3" id="KW-0547">Nucleotide-binding</keyword>
<evidence type="ECO:0000259" key="8">
    <source>
        <dbReference type="PROSITE" id="PS50893"/>
    </source>
</evidence>
<dbReference type="GO" id="GO:0034040">
    <property type="term" value="F:ATPase-coupled lipid transmembrane transporter activity"/>
    <property type="evidence" value="ECO:0007669"/>
    <property type="project" value="TreeGrafter"/>
</dbReference>
<evidence type="ECO:0000313" key="10">
    <source>
        <dbReference type="EMBL" id="TWI98727.1"/>
    </source>
</evidence>
<dbReference type="Pfam" id="PF00005">
    <property type="entry name" value="ABC_tran"/>
    <property type="match status" value="1"/>
</dbReference>
<reference evidence="10 11" key="1">
    <citation type="submission" date="2019-07" db="EMBL/GenBank/DDBJ databases">
        <title>Genomic Encyclopedia of Archaeal and Bacterial Type Strains, Phase II (KMG-II): from individual species to whole genera.</title>
        <authorList>
            <person name="Goeker M."/>
        </authorList>
    </citation>
    <scope>NUCLEOTIDE SEQUENCE [LARGE SCALE GENOMIC DNA]</scope>
    <source>
        <strain evidence="10 11">ATCC BAA-1854</strain>
    </source>
</reference>
<name>A0A562TYU6_9SPHI</name>
<feature type="transmembrane region" description="Helical" evidence="7">
    <location>
        <begin position="149"/>
        <end position="166"/>
    </location>
</feature>
<dbReference type="GO" id="GO:0140359">
    <property type="term" value="F:ABC-type transporter activity"/>
    <property type="evidence" value="ECO:0007669"/>
    <property type="project" value="InterPro"/>
</dbReference>
<dbReference type="PANTHER" id="PTHR24221:SF654">
    <property type="entry name" value="ATP-BINDING CASSETTE SUB-FAMILY B MEMBER 6"/>
    <property type="match status" value="1"/>
</dbReference>
<feature type="transmembrane region" description="Helical" evidence="7">
    <location>
        <begin position="20"/>
        <end position="48"/>
    </location>
</feature>
<evidence type="ECO:0000259" key="9">
    <source>
        <dbReference type="PROSITE" id="PS50929"/>
    </source>
</evidence>
<keyword evidence="11" id="KW-1185">Reference proteome</keyword>
<evidence type="ECO:0000256" key="4">
    <source>
        <dbReference type="ARBA" id="ARBA00022840"/>
    </source>
</evidence>
<keyword evidence="5 7" id="KW-1133">Transmembrane helix</keyword>
<organism evidence="10 11">
    <name type="scientific">Mucilaginibacter frigoritolerans</name>
    <dbReference type="NCBI Taxonomy" id="652788"/>
    <lineage>
        <taxon>Bacteria</taxon>
        <taxon>Pseudomonadati</taxon>
        <taxon>Bacteroidota</taxon>
        <taxon>Sphingobacteriia</taxon>
        <taxon>Sphingobacteriales</taxon>
        <taxon>Sphingobacteriaceae</taxon>
        <taxon>Mucilaginibacter</taxon>
    </lineage>
</organism>
<gene>
    <name evidence="10" type="ORF">JN11_02915</name>
</gene>
<dbReference type="SUPFAM" id="SSF52540">
    <property type="entry name" value="P-loop containing nucleoside triphosphate hydrolases"/>
    <property type="match status" value="1"/>
</dbReference>
<feature type="transmembrane region" description="Helical" evidence="7">
    <location>
        <begin position="283"/>
        <end position="303"/>
    </location>
</feature>
<dbReference type="InterPro" id="IPR036640">
    <property type="entry name" value="ABC1_TM_sf"/>
</dbReference>
<dbReference type="InterPro" id="IPR003593">
    <property type="entry name" value="AAA+_ATPase"/>
</dbReference>
<feature type="domain" description="ABC transporter" evidence="8">
    <location>
        <begin position="342"/>
        <end position="554"/>
    </location>
</feature>
<dbReference type="AlphaFoldDB" id="A0A562TYU6"/>
<dbReference type="PROSITE" id="PS50929">
    <property type="entry name" value="ABC_TM1F"/>
    <property type="match status" value="1"/>
</dbReference>
<dbReference type="EMBL" id="VLLI01000008">
    <property type="protein sequence ID" value="TWI98727.1"/>
    <property type="molecule type" value="Genomic_DNA"/>
</dbReference>
<feature type="domain" description="ABC transmembrane type-1" evidence="9">
    <location>
        <begin position="28"/>
        <end position="314"/>
    </location>
</feature>
<dbReference type="PROSITE" id="PS50893">
    <property type="entry name" value="ABC_TRANSPORTER_2"/>
    <property type="match status" value="1"/>
</dbReference>
<evidence type="ECO:0000256" key="1">
    <source>
        <dbReference type="ARBA" id="ARBA00004651"/>
    </source>
</evidence>
<dbReference type="PANTHER" id="PTHR24221">
    <property type="entry name" value="ATP-BINDING CASSETTE SUB-FAMILY B"/>
    <property type="match status" value="1"/>
</dbReference>
<dbReference type="Gene3D" id="3.40.50.300">
    <property type="entry name" value="P-loop containing nucleotide triphosphate hydrolases"/>
    <property type="match status" value="1"/>
</dbReference>
<feature type="transmembrane region" description="Helical" evidence="7">
    <location>
        <begin position="68"/>
        <end position="88"/>
    </location>
</feature>
<dbReference type="InterPro" id="IPR003439">
    <property type="entry name" value="ABC_transporter-like_ATP-bd"/>
</dbReference>
<dbReference type="SMART" id="SM00382">
    <property type="entry name" value="AAA"/>
    <property type="match status" value="1"/>
</dbReference>
<feature type="transmembrane region" description="Helical" evidence="7">
    <location>
        <begin position="172"/>
        <end position="189"/>
    </location>
</feature>
<sequence>MKHLIKTVLSILIRKEKVRLCIQILLDLFIGILDIAFLGALLFVINFYTGNRADKHTFLSSLFNQNSLLLISIFFVFYAIKNWVGYLITKSQNIFFYAVASRLSKRNIQHYLKDDYQQFVHVDSSVYIRKISQQPIEFSNYILTNIQQIISQGALILFTVIGILFYHPSLFLSLFLLLLPPVVLLGYFIKKKLKDIRSNSKLTSQLTLQYLKESLSGYVESNVYNKNDFFTTRYYRYQKQLNDYIATQQTLQGLPSRLIEVFAVLGFLILMAINKWAANNHAIGLLDIGVFMAASYKIIPGIVKILNSAGQIKTYEFTVNDLANNAAIPYEAISAETYIDSIKFNQVNFNYGHKQILNNFCFEAYRGDFVGISGPSGLGKSTIINLLLGFLEQESGTISINHMPVDINGRKSYRKSIAYVKQQSFFINDSILKNIILTEGKYDEDKLTKALSFCGIDDIIKQYPEGVNKILTENAKNISGGQRQRLMLARALYHDFDVLILDEPFGEVDDAAEKTILIKLELLAKMGKMIIMITHNKNSLSFCNKVVLLDGAYA</sequence>
<evidence type="ECO:0000256" key="2">
    <source>
        <dbReference type="ARBA" id="ARBA00022692"/>
    </source>
</evidence>
<feature type="transmembrane region" description="Helical" evidence="7">
    <location>
        <begin position="258"/>
        <end position="277"/>
    </location>
</feature>